<evidence type="ECO:0000313" key="4">
    <source>
        <dbReference type="Proteomes" id="UP000218965"/>
    </source>
</evidence>
<feature type="signal peptide" evidence="2">
    <location>
        <begin position="1"/>
        <end position="29"/>
    </location>
</feature>
<feature type="region of interest" description="Disordered" evidence="1">
    <location>
        <begin position="36"/>
        <end position="66"/>
    </location>
</feature>
<reference evidence="3 4" key="2">
    <citation type="submission" date="2016-01" db="EMBL/GenBank/DDBJ databases">
        <title>Microcella alkaliphila JAM AC0309 whole genome shotgun sequence.</title>
        <authorList>
            <person name="Kurata A."/>
            <person name="Hirose Y."/>
            <person name="Kishimoto N."/>
            <person name="Kobayashi T."/>
        </authorList>
    </citation>
    <scope>NUCLEOTIDE SEQUENCE [LARGE SCALE GENOMIC DNA]</scope>
    <source>
        <strain evidence="3 4">JAM AC0309</strain>
    </source>
</reference>
<evidence type="ECO:0000256" key="2">
    <source>
        <dbReference type="SAM" id="SignalP"/>
    </source>
</evidence>
<reference evidence="4" key="1">
    <citation type="submission" date="2015-12" db="EMBL/GenBank/DDBJ databases">
        <authorList>
            <person name="Shamseldin A."/>
            <person name="Moawad H."/>
            <person name="Abd El-Rahim W.M."/>
            <person name="Sadowsky M.J."/>
        </authorList>
    </citation>
    <scope>NUCLEOTIDE SEQUENCE [LARGE SCALE GENOMIC DNA]</scope>
    <source>
        <strain evidence="4">JAM AC0309</strain>
    </source>
</reference>
<dbReference type="PROSITE" id="PS51257">
    <property type="entry name" value="PROKAR_LIPOPROTEIN"/>
    <property type="match status" value="1"/>
</dbReference>
<protein>
    <recommendedName>
        <fullName evidence="5">FMN-binding domain-containing protein</fullName>
    </recommendedName>
</protein>
<proteinExistence type="predicted"/>
<dbReference type="KEGG" id="malk:MalAC0309_0583"/>
<name>A0A0U5BB43_9MICO</name>
<dbReference type="EMBL" id="AP017315">
    <property type="protein sequence ID" value="BAU31455.1"/>
    <property type="molecule type" value="Genomic_DNA"/>
</dbReference>
<dbReference type="RefSeq" id="WP_096420682.1">
    <property type="nucleotide sequence ID" value="NZ_AP017315.1"/>
</dbReference>
<dbReference type="OrthoDB" id="4232596at2"/>
<keyword evidence="2" id="KW-0732">Signal</keyword>
<evidence type="ECO:0008006" key="5">
    <source>
        <dbReference type="Google" id="ProtNLM"/>
    </source>
</evidence>
<dbReference type="AlphaFoldDB" id="A0A0U5BB43"/>
<sequence>MTRLTRPAALPLYTAAASLTLMGALTGCASDVPAAPAELAPDSGSPGAQPNEPGADDGAAPITGDFADGTYTATGSYISPNGTETIDVEVTLTDNVISAVTVGTNPTNPTTSRFQTMFSGGIEAEVVGQRVDEVEVTRVAGSSLTGNGFTDALEQIKADALSN</sequence>
<feature type="chain" id="PRO_5038617395" description="FMN-binding domain-containing protein" evidence="2">
    <location>
        <begin position="30"/>
        <end position="163"/>
    </location>
</feature>
<evidence type="ECO:0000313" key="3">
    <source>
        <dbReference type="EMBL" id="BAU31455.1"/>
    </source>
</evidence>
<organism evidence="3 4">
    <name type="scientific">Microcella alkaliphila</name>
    <dbReference type="NCBI Taxonomy" id="279828"/>
    <lineage>
        <taxon>Bacteria</taxon>
        <taxon>Bacillati</taxon>
        <taxon>Actinomycetota</taxon>
        <taxon>Actinomycetes</taxon>
        <taxon>Micrococcales</taxon>
        <taxon>Microbacteriaceae</taxon>
        <taxon>Microcella</taxon>
    </lineage>
</organism>
<gene>
    <name evidence="3" type="ORF">MalAC0309_0583</name>
</gene>
<accession>A0A0U5BB43</accession>
<evidence type="ECO:0000256" key="1">
    <source>
        <dbReference type="SAM" id="MobiDB-lite"/>
    </source>
</evidence>
<dbReference type="Proteomes" id="UP000218965">
    <property type="component" value="Chromosome"/>
</dbReference>